<keyword evidence="9" id="KW-1185">Reference proteome</keyword>
<dbReference type="GO" id="GO:0043856">
    <property type="term" value="F:anti-sigma factor antagonist activity"/>
    <property type="evidence" value="ECO:0007669"/>
    <property type="project" value="InterPro"/>
</dbReference>
<comment type="function">
    <text evidence="1">In the phosphorylated form it could act as an anti-anti-sigma factor that counteracts SpoIIAB and thus releases sigma f from inhibition.</text>
</comment>
<keyword evidence="5" id="KW-0749">Sporulation</keyword>
<protein>
    <recommendedName>
        <fullName evidence="3 6">Anti-sigma F factor antagonist</fullName>
    </recommendedName>
    <alternativeName>
        <fullName evidence="6">Stage II sporulation protein</fullName>
    </alternativeName>
</protein>
<reference evidence="8 9" key="1">
    <citation type="submission" date="2019-09" db="EMBL/GenBank/DDBJ databases">
        <title>In-depth cultivation of the pig gut microbiome towards novel bacterial diversity and tailored functional studies.</title>
        <authorList>
            <person name="Wylensek D."/>
            <person name="Hitch T.C.A."/>
            <person name="Clavel T."/>
        </authorList>
    </citation>
    <scope>NUCLEOTIDE SEQUENCE [LARGE SCALE GENOMIC DNA]</scope>
    <source>
        <strain evidence="8 9">WCA3-693-APC-4?</strain>
    </source>
</reference>
<evidence type="ECO:0000256" key="4">
    <source>
        <dbReference type="ARBA" id="ARBA00022553"/>
    </source>
</evidence>
<dbReference type="InterPro" id="IPR014237">
    <property type="entry name" value="Anti-sigma_F_ant"/>
</dbReference>
<evidence type="ECO:0000313" key="9">
    <source>
        <dbReference type="Proteomes" id="UP000469523"/>
    </source>
</evidence>
<name>A0A6N7XJL8_9FIRM</name>
<dbReference type="Pfam" id="PF01740">
    <property type="entry name" value="STAS"/>
    <property type="match status" value="1"/>
</dbReference>
<dbReference type="Proteomes" id="UP000469523">
    <property type="component" value="Unassembled WGS sequence"/>
</dbReference>
<dbReference type="EMBL" id="VUNQ01000019">
    <property type="protein sequence ID" value="MSU01776.1"/>
    <property type="molecule type" value="Genomic_DNA"/>
</dbReference>
<sequence length="111" mass="12663">MYLSVEEHNNNLLVQFKGELDHHTTESVREKIDQKYNDLRLKNIILDLRGLTFMDSSGIGLIMGRYRNCIEKAGGMAIVSDNSYVEKMLKMSGLLKIINVYPTIEKAAENL</sequence>
<feature type="domain" description="STAS" evidence="7">
    <location>
        <begin position="1"/>
        <end position="111"/>
    </location>
</feature>
<evidence type="ECO:0000256" key="2">
    <source>
        <dbReference type="ARBA" id="ARBA00009013"/>
    </source>
</evidence>
<dbReference type="AlphaFoldDB" id="A0A6N7XJL8"/>
<evidence type="ECO:0000256" key="3">
    <source>
        <dbReference type="ARBA" id="ARBA00020784"/>
    </source>
</evidence>
<dbReference type="SUPFAM" id="SSF52091">
    <property type="entry name" value="SpoIIaa-like"/>
    <property type="match status" value="1"/>
</dbReference>
<dbReference type="InterPro" id="IPR036513">
    <property type="entry name" value="STAS_dom_sf"/>
</dbReference>
<organism evidence="8 9">
    <name type="scientific">Tissierella pigra</name>
    <dbReference type="NCBI Taxonomy" id="2607614"/>
    <lineage>
        <taxon>Bacteria</taxon>
        <taxon>Bacillati</taxon>
        <taxon>Bacillota</taxon>
        <taxon>Tissierellia</taxon>
        <taxon>Tissierellales</taxon>
        <taxon>Tissierellaceae</taxon>
        <taxon>Tissierella</taxon>
    </lineage>
</organism>
<evidence type="ECO:0000313" key="8">
    <source>
        <dbReference type="EMBL" id="MSU01776.1"/>
    </source>
</evidence>
<dbReference type="PROSITE" id="PS50801">
    <property type="entry name" value="STAS"/>
    <property type="match status" value="1"/>
</dbReference>
<dbReference type="InterPro" id="IPR003658">
    <property type="entry name" value="Anti-sigma_ant"/>
</dbReference>
<evidence type="ECO:0000259" key="7">
    <source>
        <dbReference type="PROSITE" id="PS50801"/>
    </source>
</evidence>
<dbReference type="NCBIfam" id="TIGR00377">
    <property type="entry name" value="ant_ant_sig"/>
    <property type="match status" value="1"/>
</dbReference>
<dbReference type="NCBIfam" id="TIGR02886">
    <property type="entry name" value="spore_II_AA"/>
    <property type="match status" value="1"/>
</dbReference>
<comment type="similarity">
    <text evidence="2 6">Belongs to the anti-sigma-factor antagonist family.</text>
</comment>
<dbReference type="CDD" id="cd07043">
    <property type="entry name" value="STAS_anti-anti-sigma_factors"/>
    <property type="match status" value="1"/>
</dbReference>
<evidence type="ECO:0000256" key="5">
    <source>
        <dbReference type="ARBA" id="ARBA00022969"/>
    </source>
</evidence>
<dbReference type="GO" id="GO:0045152">
    <property type="term" value="F:antisigma factor binding"/>
    <property type="evidence" value="ECO:0007669"/>
    <property type="project" value="InterPro"/>
</dbReference>
<dbReference type="GO" id="GO:0030435">
    <property type="term" value="P:sporulation resulting in formation of a cellular spore"/>
    <property type="evidence" value="ECO:0007669"/>
    <property type="project" value="UniProtKB-KW"/>
</dbReference>
<proteinExistence type="inferred from homology"/>
<dbReference type="RefSeq" id="WP_154440182.1">
    <property type="nucleotide sequence ID" value="NZ_JAHLPJ010000001.1"/>
</dbReference>
<dbReference type="PANTHER" id="PTHR33495">
    <property type="entry name" value="ANTI-SIGMA FACTOR ANTAGONIST TM_1081-RELATED-RELATED"/>
    <property type="match status" value="1"/>
</dbReference>
<dbReference type="PANTHER" id="PTHR33495:SF2">
    <property type="entry name" value="ANTI-SIGMA FACTOR ANTAGONIST TM_1081-RELATED"/>
    <property type="match status" value="1"/>
</dbReference>
<dbReference type="InterPro" id="IPR002645">
    <property type="entry name" value="STAS_dom"/>
</dbReference>
<dbReference type="Gene3D" id="3.30.750.24">
    <property type="entry name" value="STAS domain"/>
    <property type="match status" value="1"/>
</dbReference>
<gene>
    <name evidence="8" type="primary">spoIIAA</name>
    <name evidence="8" type="ORF">FYJ83_09890</name>
</gene>
<keyword evidence="4" id="KW-0597">Phosphoprotein</keyword>
<accession>A0A6N7XJL8</accession>
<evidence type="ECO:0000256" key="6">
    <source>
        <dbReference type="RuleBase" id="RU003749"/>
    </source>
</evidence>
<comment type="caution">
    <text evidence="8">The sequence shown here is derived from an EMBL/GenBank/DDBJ whole genome shotgun (WGS) entry which is preliminary data.</text>
</comment>
<evidence type="ECO:0000256" key="1">
    <source>
        <dbReference type="ARBA" id="ARBA00001976"/>
    </source>
</evidence>